<dbReference type="InterPro" id="IPR052373">
    <property type="entry name" value="Gamma-glu_amide_hydrolase"/>
</dbReference>
<reference evidence="4 5" key="1">
    <citation type="submission" date="2018-06" db="EMBL/GenBank/DDBJ databases">
        <authorList>
            <consortium name="Pathogen Informatics"/>
            <person name="Doyle S."/>
        </authorList>
    </citation>
    <scope>NUCLEOTIDE SEQUENCE [LARGE SCALE GENOMIC DNA]</scope>
    <source>
        <strain evidence="4 5">NCTC1934</strain>
    </source>
</reference>
<organism evidence="4 5">
    <name type="scientific">Nocardia otitidiscaviarum</name>
    <dbReference type="NCBI Taxonomy" id="1823"/>
    <lineage>
        <taxon>Bacteria</taxon>
        <taxon>Bacillati</taxon>
        <taxon>Actinomycetota</taxon>
        <taxon>Actinomycetes</taxon>
        <taxon>Mycobacteriales</taxon>
        <taxon>Nocardiaceae</taxon>
        <taxon>Nocardia</taxon>
    </lineage>
</organism>
<proteinExistence type="inferred from homology"/>
<dbReference type="PANTHER" id="PTHR43187">
    <property type="entry name" value="GLUTAMINE AMIDOTRANSFERASE DUG3-RELATED"/>
    <property type="match status" value="1"/>
</dbReference>
<evidence type="ECO:0000259" key="3">
    <source>
        <dbReference type="PROSITE" id="PS51278"/>
    </source>
</evidence>
<dbReference type="GO" id="GO:0052699">
    <property type="term" value="P:ergothioneine biosynthetic process"/>
    <property type="evidence" value="ECO:0007669"/>
    <property type="project" value="UniProtKB-UniRule"/>
</dbReference>
<dbReference type="PROSITE" id="PS51278">
    <property type="entry name" value="GATASE_TYPE_2"/>
    <property type="match status" value="1"/>
</dbReference>
<comment type="function">
    <text evidence="1">Catalyzes the hydrolysis of the gamma-glutamyl amide bond of hercynyl-gamma-L-glutamyl-L-cysteine sulfoxide to produce hercynylcysteine sulfoxide, a step in the biosynthesis pathway of ergothioneine.</text>
</comment>
<accession>A0A378Y9U9</accession>
<evidence type="ECO:0000256" key="2">
    <source>
        <dbReference type="SAM" id="MobiDB-lite"/>
    </source>
</evidence>
<comment type="pathway">
    <text evidence="1">Amino-acid biosynthesis; ergothioneine biosynthesis.</text>
</comment>
<dbReference type="InterPro" id="IPR017932">
    <property type="entry name" value="GATase_2_dom"/>
</dbReference>
<comment type="catalytic activity">
    <reaction evidence="1">
        <text>gamma-L-glutamyl-hercynylcysteine S-oxide + H2O = S-(hercyn-2-yl)-L-cysteine S-oxide + L-glutamate</text>
        <dbReference type="Rhea" id="RHEA:42684"/>
        <dbReference type="ChEBI" id="CHEBI:15377"/>
        <dbReference type="ChEBI" id="CHEBI:29985"/>
        <dbReference type="ChEBI" id="CHEBI:82703"/>
        <dbReference type="ChEBI" id="CHEBI:82706"/>
        <dbReference type="EC" id="3.5.1.118"/>
    </reaction>
</comment>
<dbReference type="InterPro" id="IPR029055">
    <property type="entry name" value="Ntn_hydrolases_N"/>
</dbReference>
<dbReference type="HAMAP" id="MF_02036">
    <property type="entry name" value="EgtC"/>
    <property type="match status" value="1"/>
</dbReference>
<sequence>MCRHIGYVGPPISVGDLLTRGPHSLRTQSWAPRDMRGGGTINADGFGVAWWLPTAAAPADHGAGTAWHGGTALDVTAFARAEAHAASEPGATDAAAGTSGRGDPVPLSVSRYRNAAPIWTDPAVDEVLPQIRSTAVLGAVRSATVGLPLDRGACAPFTRGRWAFSHNGAIPGWRDVLADIAAKFDSPPLLGAESLTDSAVLWVILHDLLERISAGSAESIAHVRASTGHPRGRGRGETGPAVAAVREPGGLGAGAGGDPVAVLRLVVAAVLERSPRARLNLLLGDGRTWWATTWHHSLSVLATDTFAIVASEPYDDDPRWRPIADRQVVVAGPGRLVVEDLAIETGRARS</sequence>
<name>A0A378Y9U9_9NOCA</name>
<dbReference type="Gene3D" id="3.60.20.10">
    <property type="entry name" value="Glutamine Phosphoribosylpyrophosphate, subunit 1, domain 1"/>
    <property type="match status" value="1"/>
</dbReference>
<dbReference type="GO" id="GO:0016811">
    <property type="term" value="F:hydrolase activity, acting on carbon-nitrogen (but not peptide) bonds, in linear amides"/>
    <property type="evidence" value="ECO:0007669"/>
    <property type="project" value="UniProtKB-UniRule"/>
</dbReference>
<gene>
    <name evidence="1 4" type="primary">egtC</name>
    <name evidence="4" type="ORF">NCTC1934_00769</name>
</gene>
<evidence type="ECO:0000256" key="1">
    <source>
        <dbReference type="HAMAP-Rule" id="MF_02036"/>
    </source>
</evidence>
<keyword evidence="1" id="KW-0315">Glutamine amidotransferase</keyword>
<keyword evidence="5" id="KW-1185">Reference proteome</keyword>
<dbReference type="Proteomes" id="UP000255467">
    <property type="component" value="Unassembled WGS sequence"/>
</dbReference>
<dbReference type="PANTHER" id="PTHR43187:SF2">
    <property type="entry name" value="GAMMA-GLUTAMYL-HERCYNYLCYSTEINE SULFOXIDE HYDROLASE"/>
    <property type="match status" value="1"/>
</dbReference>
<feature type="region of interest" description="Disordered" evidence="2">
    <location>
        <begin position="84"/>
        <end position="103"/>
    </location>
</feature>
<dbReference type="AlphaFoldDB" id="A0A378Y9U9"/>
<dbReference type="CDD" id="cd01908">
    <property type="entry name" value="YafJ"/>
    <property type="match status" value="1"/>
</dbReference>
<dbReference type="InterPro" id="IPR032889">
    <property type="entry name" value="EgtC_Actinobacteria"/>
</dbReference>
<dbReference type="SUPFAM" id="SSF56235">
    <property type="entry name" value="N-terminal nucleophile aminohydrolases (Ntn hydrolases)"/>
    <property type="match status" value="1"/>
</dbReference>
<dbReference type="EMBL" id="UGRY01000002">
    <property type="protein sequence ID" value="SUA73330.1"/>
    <property type="molecule type" value="Genomic_DNA"/>
</dbReference>
<dbReference type="STRING" id="1406858.GCA_000710895_01211"/>
<dbReference type="UniPathway" id="UPA01014"/>
<evidence type="ECO:0000313" key="4">
    <source>
        <dbReference type="EMBL" id="SUA73330.1"/>
    </source>
</evidence>
<protein>
    <recommendedName>
        <fullName evidence="1">Gamma-glutamyl-hercynylcysteine sulfoxide hydrolase</fullName>
        <ecNumber evidence="1">3.5.1.118</ecNumber>
    </recommendedName>
    <alternativeName>
        <fullName evidence="1">Gamma-glutamyl hercynylcysteine S-oxide hydrolase</fullName>
    </alternativeName>
</protein>
<feature type="domain" description="Glutamine amidotransferase type-2" evidence="3">
    <location>
        <begin position="2"/>
        <end position="342"/>
    </location>
</feature>
<dbReference type="EC" id="3.5.1.118" evidence="1"/>
<evidence type="ECO:0000313" key="5">
    <source>
        <dbReference type="Proteomes" id="UP000255467"/>
    </source>
</evidence>
<keyword evidence="1 4" id="KW-0378">Hydrolase</keyword>